<protein>
    <submittedName>
        <fullName evidence="2">Uncharacterized protein</fullName>
    </submittedName>
</protein>
<accession>A0A022KR64</accession>
<sequence length="419" mass="43730">MTTAGACSLLPGGYEEPAGGTDPAPGAGSDGGGASAEPAPEPGTTFDDWAAAEDLRLVEIDTAAADERTRIEPGPLEREDRFGTWASPGFPDDSPLLTAEPLEFDAEVAAALGGDSEARSALRDVLLQTVVEVADTPLLLEADNSRSGEIGPVLVKAFGLEGFDPSAFDPLFEQVPISGAPTPEVGVPEMFDLEPAPYPEDGPRMSVLDTSSLLARVPEGTTFPGAGAALVAFVRGVVPIVREGEDGFLRREVAFYLGVEDGRMNALMTYVVATVPTLAISDAEELPLVEPTEVPEDWQEISFGRLTAAIPPTSGELEEVELGISSVDEDGTRKGGITLFRLPVPSPYLLDAVLYAARAEIGGADLVTAAVSRGGEDGMVVAVRVHVGEEEYRVQVNGVSAEEAPVLAHQVLAGIRVEG</sequence>
<name>A0A022KR64_9MICO</name>
<feature type="compositionally biased region" description="Low complexity" evidence="1">
    <location>
        <begin position="35"/>
        <end position="44"/>
    </location>
</feature>
<proteinExistence type="predicted"/>
<dbReference type="EMBL" id="AORC01000021">
    <property type="protein sequence ID" value="EYT47934.1"/>
    <property type="molecule type" value="Genomic_DNA"/>
</dbReference>
<dbReference type="Proteomes" id="UP000019754">
    <property type="component" value="Unassembled WGS sequence"/>
</dbReference>
<reference evidence="2 3" key="1">
    <citation type="journal article" date="2013" name="Genome Announc.">
        <title>Draft genome sequence of an Actinobacterium, Brachybacterium muris strain UCD-AY4.</title>
        <authorList>
            <person name="Lo J.R."/>
            <person name="Lang J.M."/>
            <person name="Darling A.E."/>
            <person name="Eisen J.A."/>
            <person name="Coil D.A."/>
        </authorList>
    </citation>
    <scope>NUCLEOTIDE SEQUENCE [LARGE SCALE GENOMIC DNA]</scope>
    <source>
        <strain evidence="2 3">UCD-AY4</strain>
    </source>
</reference>
<dbReference type="HOGENOM" id="CLU_655010_0_0_11"/>
<dbReference type="OrthoDB" id="4792545at2"/>
<organism evidence="2 3">
    <name type="scientific">Brachybacterium muris UCD-AY4</name>
    <dbReference type="NCBI Taxonomy" id="1249481"/>
    <lineage>
        <taxon>Bacteria</taxon>
        <taxon>Bacillati</taxon>
        <taxon>Actinomycetota</taxon>
        <taxon>Actinomycetes</taxon>
        <taxon>Micrococcales</taxon>
        <taxon>Dermabacteraceae</taxon>
        <taxon>Brachybacterium</taxon>
    </lineage>
</organism>
<dbReference type="RefSeq" id="WP_017824165.1">
    <property type="nucleotide sequence ID" value="NZ_AORC01000021.1"/>
</dbReference>
<evidence type="ECO:0000313" key="3">
    <source>
        <dbReference type="Proteomes" id="UP000019754"/>
    </source>
</evidence>
<feature type="compositionally biased region" description="Low complexity" evidence="1">
    <location>
        <begin position="15"/>
        <end position="27"/>
    </location>
</feature>
<evidence type="ECO:0000313" key="2">
    <source>
        <dbReference type="EMBL" id="EYT47934.1"/>
    </source>
</evidence>
<keyword evidence="3" id="KW-1185">Reference proteome</keyword>
<gene>
    <name evidence="2" type="ORF">D641_0114200</name>
</gene>
<feature type="region of interest" description="Disordered" evidence="1">
    <location>
        <begin position="64"/>
        <end position="83"/>
    </location>
</feature>
<feature type="region of interest" description="Disordered" evidence="1">
    <location>
        <begin position="1"/>
        <end position="46"/>
    </location>
</feature>
<dbReference type="AlphaFoldDB" id="A0A022KR64"/>
<comment type="caution">
    <text evidence="2">The sequence shown here is derived from an EMBL/GenBank/DDBJ whole genome shotgun (WGS) entry which is preliminary data.</text>
</comment>
<feature type="compositionally biased region" description="Basic and acidic residues" evidence="1">
    <location>
        <begin position="64"/>
        <end position="82"/>
    </location>
</feature>
<evidence type="ECO:0000256" key="1">
    <source>
        <dbReference type="SAM" id="MobiDB-lite"/>
    </source>
</evidence>